<evidence type="ECO:0000313" key="2">
    <source>
        <dbReference type="Proteomes" id="UP000827872"/>
    </source>
</evidence>
<evidence type="ECO:0000313" key="1">
    <source>
        <dbReference type="EMBL" id="KAH7992224.1"/>
    </source>
</evidence>
<dbReference type="Proteomes" id="UP000827872">
    <property type="component" value="Linkage Group LG03"/>
</dbReference>
<comment type="caution">
    <text evidence="1">The sequence shown here is derived from an EMBL/GenBank/DDBJ whole genome shotgun (WGS) entry which is preliminary data.</text>
</comment>
<keyword evidence="2" id="KW-1185">Reference proteome</keyword>
<gene>
    <name evidence="1" type="ORF">K3G42_020754</name>
</gene>
<reference evidence="1" key="1">
    <citation type="submission" date="2021-08" db="EMBL/GenBank/DDBJ databases">
        <title>The first chromosome-level gecko genome reveals the dynamic sex chromosomes of Neotropical dwarf geckos (Sphaerodactylidae: Sphaerodactylus).</title>
        <authorList>
            <person name="Pinto B.J."/>
            <person name="Keating S.E."/>
            <person name="Gamble T."/>
        </authorList>
    </citation>
    <scope>NUCLEOTIDE SEQUENCE</scope>
    <source>
        <strain evidence="1">TG3544</strain>
    </source>
</reference>
<name>A0ACB8EI61_9SAUR</name>
<dbReference type="EMBL" id="CM037616">
    <property type="protein sequence ID" value="KAH7992224.1"/>
    <property type="molecule type" value="Genomic_DNA"/>
</dbReference>
<organism evidence="1 2">
    <name type="scientific">Sphaerodactylus townsendi</name>
    <dbReference type="NCBI Taxonomy" id="933632"/>
    <lineage>
        <taxon>Eukaryota</taxon>
        <taxon>Metazoa</taxon>
        <taxon>Chordata</taxon>
        <taxon>Craniata</taxon>
        <taxon>Vertebrata</taxon>
        <taxon>Euteleostomi</taxon>
        <taxon>Lepidosauria</taxon>
        <taxon>Squamata</taxon>
        <taxon>Bifurcata</taxon>
        <taxon>Gekkota</taxon>
        <taxon>Sphaerodactylidae</taxon>
        <taxon>Sphaerodactylus</taxon>
    </lineage>
</organism>
<sequence length="101" mass="11751">MPSKHISVPKPKMAAMYADSPDVYTKSLCNVQLMREKIQKDRNLLYTVGFKDSRLSLGWDDTSNSCFRCLGIKKINYFICKPSSWFQEVTERFPGNFSMPW</sequence>
<proteinExistence type="predicted"/>
<protein>
    <submittedName>
        <fullName evidence="1">Uncharacterized protein</fullName>
    </submittedName>
</protein>
<accession>A0ACB8EI61</accession>